<dbReference type="InterPro" id="IPR020084">
    <property type="entry name" value="NUDIX_hydrolase_CS"/>
</dbReference>
<dbReference type="GO" id="GO:0016787">
    <property type="term" value="F:hydrolase activity"/>
    <property type="evidence" value="ECO:0007669"/>
    <property type="project" value="UniProtKB-KW"/>
</dbReference>
<dbReference type="PRINTS" id="PR00502">
    <property type="entry name" value="NUDIXFAMILY"/>
</dbReference>
<dbReference type="Pfam" id="PF00293">
    <property type="entry name" value="NUDIX"/>
    <property type="match status" value="1"/>
</dbReference>
<dbReference type="SUPFAM" id="SSF55811">
    <property type="entry name" value="Nudix"/>
    <property type="match status" value="1"/>
</dbReference>
<evidence type="ECO:0000256" key="1">
    <source>
        <dbReference type="ARBA" id="ARBA00022801"/>
    </source>
</evidence>
<protein>
    <submittedName>
        <fullName evidence="4">8-oxo-dGTP diphosphatase</fullName>
    </submittedName>
</protein>
<dbReference type="InterPro" id="IPR014078">
    <property type="entry name" value="Nudix_YtkD"/>
</dbReference>
<name>A0AA46DX54_9FUSO</name>
<gene>
    <name evidence="4" type="ORF">EV215_1971</name>
</gene>
<keyword evidence="1 2" id="KW-0378">Hydrolase</keyword>
<comment type="caution">
    <text evidence="4">The sequence shown here is derived from an EMBL/GenBank/DDBJ whole genome shotgun (WGS) entry which is preliminary data.</text>
</comment>
<dbReference type="EMBL" id="SOBG01000010">
    <property type="protein sequence ID" value="TDT67417.1"/>
    <property type="molecule type" value="Genomic_DNA"/>
</dbReference>
<sequence>MVKIDFYDLDIICKYKYVVLVAKYNKKLVLVKHKNRESWEIPGGHIEKNETPLEAAKREIYEETGAIKYNITPIATYSVTIKNIIDYGQLFFVEIFEFDNLPNFEIEKINLFDSLPKNLTYPDIQPILFDFVEKNIERNS</sequence>
<dbReference type="PANTHER" id="PTHR43736">
    <property type="entry name" value="ADP-RIBOSE PYROPHOSPHATASE"/>
    <property type="match status" value="1"/>
</dbReference>
<dbReference type="InterPro" id="IPR015797">
    <property type="entry name" value="NUDIX_hydrolase-like_dom_sf"/>
</dbReference>
<evidence type="ECO:0000259" key="3">
    <source>
        <dbReference type="PROSITE" id="PS51462"/>
    </source>
</evidence>
<organism evidence="4 5">
    <name type="scientific">Hypnocyclicus thermotrophus</name>
    <dbReference type="NCBI Taxonomy" id="1627895"/>
    <lineage>
        <taxon>Bacteria</taxon>
        <taxon>Fusobacteriati</taxon>
        <taxon>Fusobacteriota</taxon>
        <taxon>Fusobacteriia</taxon>
        <taxon>Fusobacteriales</taxon>
        <taxon>Fusobacteriaceae</taxon>
        <taxon>Hypnocyclicus</taxon>
    </lineage>
</organism>
<evidence type="ECO:0000256" key="2">
    <source>
        <dbReference type="RuleBase" id="RU003476"/>
    </source>
</evidence>
<dbReference type="InterPro" id="IPR020476">
    <property type="entry name" value="Nudix_hydrolase"/>
</dbReference>
<dbReference type="PANTHER" id="PTHR43736:SF1">
    <property type="entry name" value="DIHYDRONEOPTERIN TRIPHOSPHATE DIPHOSPHATASE"/>
    <property type="match status" value="1"/>
</dbReference>
<proteinExistence type="inferred from homology"/>
<evidence type="ECO:0000313" key="4">
    <source>
        <dbReference type="EMBL" id="TDT67417.1"/>
    </source>
</evidence>
<evidence type="ECO:0000313" key="5">
    <source>
        <dbReference type="Proteomes" id="UP000294678"/>
    </source>
</evidence>
<dbReference type="RefSeq" id="WP_134113830.1">
    <property type="nucleotide sequence ID" value="NZ_SOBG01000010.1"/>
</dbReference>
<feature type="domain" description="Nudix hydrolase" evidence="3">
    <location>
        <begin position="14"/>
        <end position="137"/>
    </location>
</feature>
<dbReference type="InterPro" id="IPR000086">
    <property type="entry name" value="NUDIX_hydrolase_dom"/>
</dbReference>
<dbReference type="CDD" id="cd04665">
    <property type="entry name" value="NUDIX_RppH"/>
    <property type="match status" value="1"/>
</dbReference>
<dbReference type="Proteomes" id="UP000294678">
    <property type="component" value="Unassembled WGS sequence"/>
</dbReference>
<reference evidence="4 5" key="1">
    <citation type="submission" date="2019-03" db="EMBL/GenBank/DDBJ databases">
        <title>Genomic Encyclopedia of Type Strains, Phase IV (KMG-IV): sequencing the most valuable type-strain genomes for metagenomic binning, comparative biology and taxonomic classification.</title>
        <authorList>
            <person name="Goeker M."/>
        </authorList>
    </citation>
    <scope>NUCLEOTIDE SEQUENCE [LARGE SCALE GENOMIC DNA]</scope>
    <source>
        <strain evidence="4 5">DSM 100055</strain>
    </source>
</reference>
<dbReference type="AlphaFoldDB" id="A0AA46DX54"/>
<accession>A0AA46DX54</accession>
<dbReference type="PROSITE" id="PS51462">
    <property type="entry name" value="NUDIX"/>
    <property type="match status" value="1"/>
</dbReference>
<dbReference type="Gene3D" id="3.90.79.10">
    <property type="entry name" value="Nucleoside Triphosphate Pyrophosphohydrolase"/>
    <property type="match status" value="1"/>
</dbReference>
<comment type="similarity">
    <text evidence="2">Belongs to the Nudix hydrolase family.</text>
</comment>
<dbReference type="PROSITE" id="PS00893">
    <property type="entry name" value="NUDIX_BOX"/>
    <property type="match status" value="1"/>
</dbReference>
<keyword evidence="5" id="KW-1185">Reference proteome</keyword>